<proteinExistence type="predicted"/>
<sequence length="148" mass="16368">MHNSTKNEILKFLGHKNNCSIGISENCLIPIQVATTVKIIDIITTIIKQLTIIWAAKRSPLPMTLAVSFEAGSWVSKTSKMTTSQIKGSTSRVYRQVAKRTPISKQVISGAMIFTDNTETIATKKRKDTFYRVLCAEPLSAVHAIPYA</sequence>
<protein>
    <submittedName>
        <fullName evidence="1">Uncharacterized protein</fullName>
    </submittedName>
</protein>
<keyword evidence="2" id="KW-1185">Reference proteome</keyword>
<gene>
    <name evidence="1" type="ORF">BAU18_002535</name>
</gene>
<name>A0ABV0F7I1_9ENTE</name>
<dbReference type="EMBL" id="MAEI02000001">
    <property type="protein sequence ID" value="MEO1782918.1"/>
    <property type="molecule type" value="Genomic_DNA"/>
</dbReference>
<dbReference type="Proteomes" id="UP001429357">
    <property type="component" value="Unassembled WGS sequence"/>
</dbReference>
<dbReference type="RefSeq" id="WP_161869880.1">
    <property type="nucleotide sequence ID" value="NZ_MAEI02000001.1"/>
</dbReference>
<comment type="caution">
    <text evidence="1">The sequence shown here is derived from an EMBL/GenBank/DDBJ whole genome shotgun (WGS) entry which is preliminary data.</text>
</comment>
<accession>A0ABV0F7I1</accession>
<organism evidence="1 2">
    <name type="scientific">Enterococcus diestrammenae</name>
    <dbReference type="NCBI Taxonomy" id="1155073"/>
    <lineage>
        <taxon>Bacteria</taxon>
        <taxon>Bacillati</taxon>
        <taxon>Bacillota</taxon>
        <taxon>Bacilli</taxon>
        <taxon>Lactobacillales</taxon>
        <taxon>Enterococcaceae</taxon>
        <taxon>Enterococcus</taxon>
    </lineage>
</organism>
<evidence type="ECO:0000313" key="1">
    <source>
        <dbReference type="EMBL" id="MEO1782918.1"/>
    </source>
</evidence>
<reference evidence="2" key="1">
    <citation type="submission" date="2016-06" db="EMBL/GenBank/DDBJ databases">
        <title>Four novel species of enterococci isolated from chicken manure.</title>
        <authorList>
            <person name="Van Tyne D."/>
        </authorList>
    </citation>
    <scope>NUCLEOTIDE SEQUENCE [LARGE SCALE GENOMIC DNA]</scope>
    <source>
        <strain evidence="2">JM9A</strain>
    </source>
</reference>
<evidence type="ECO:0000313" key="2">
    <source>
        <dbReference type="Proteomes" id="UP001429357"/>
    </source>
</evidence>
<reference evidence="1 2" key="2">
    <citation type="submission" date="2024-02" db="EMBL/GenBank/DDBJ databases">
        <title>The Genome Sequence of Enterococcus diestrammenae JM9A.</title>
        <authorList>
            <person name="Earl A."/>
            <person name="Manson A."/>
            <person name="Gilmore M."/>
            <person name="Sanders J."/>
            <person name="Shea T."/>
            <person name="Howe W."/>
            <person name="Livny J."/>
            <person name="Cuomo C."/>
            <person name="Neafsey D."/>
            <person name="Birren B."/>
        </authorList>
    </citation>
    <scope>NUCLEOTIDE SEQUENCE [LARGE SCALE GENOMIC DNA]</scope>
    <source>
        <strain evidence="1 2">JM9A</strain>
    </source>
</reference>